<accession>A0A8T1AZC4</accession>
<evidence type="ECO:0000313" key="2">
    <source>
        <dbReference type="Proteomes" id="UP000736787"/>
    </source>
</evidence>
<comment type="caution">
    <text evidence="1">The sequence shown here is derived from an EMBL/GenBank/DDBJ whole genome shotgun (WGS) entry which is preliminary data.</text>
</comment>
<protein>
    <submittedName>
        <fullName evidence="1">Uncharacterized protein</fullName>
    </submittedName>
</protein>
<evidence type="ECO:0000313" key="1">
    <source>
        <dbReference type="EMBL" id="KAG2890548.1"/>
    </source>
</evidence>
<name>A0A8T1AZC4_9STRA</name>
<dbReference type="AlphaFoldDB" id="A0A8T1AZC4"/>
<proteinExistence type="predicted"/>
<sequence length="134" mass="14774">MLGYQRKGLSAETLEAFVFMRLNMDLVTNEITSNAVRNARGEEIDDEEGLLPCYSDPTITVLILPACLWREVLKTERPLPVQAADMGSSYEYSVCGANAWCCGVCGAAQACLNCDVSGGLQEKRFFGEVIRKLR</sequence>
<dbReference type="Proteomes" id="UP000736787">
    <property type="component" value="Unassembled WGS sequence"/>
</dbReference>
<dbReference type="EMBL" id="RCMK01001644">
    <property type="protein sequence ID" value="KAG2890548.1"/>
    <property type="molecule type" value="Genomic_DNA"/>
</dbReference>
<reference evidence="1" key="1">
    <citation type="submission" date="2018-10" db="EMBL/GenBank/DDBJ databases">
        <title>Effector identification in a new, highly contiguous assembly of the strawberry crown rot pathogen Phytophthora cactorum.</title>
        <authorList>
            <person name="Armitage A.D."/>
            <person name="Nellist C.F."/>
            <person name="Bates H."/>
            <person name="Vickerstaff R.J."/>
            <person name="Harrison R.J."/>
        </authorList>
    </citation>
    <scope>NUCLEOTIDE SEQUENCE</scope>
    <source>
        <strain evidence="1">4040</strain>
    </source>
</reference>
<organism evidence="1 2">
    <name type="scientific">Phytophthora cactorum</name>
    <dbReference type="NCBI Taxonomy" id="29920"/>
    <lineage>
        <taxon>Eukaryota</taxon>
        <taxon>Sar</taxon>
        <taxon>Stramenopiles</taxon>
        <taxon>Oomycota</taxon>
        <taxon>Peronosporomycetes</taxon>
        <taxon>Peronosporales</taxon>
        <taxon>Peronosporaceae</taxon>
        <taxon>Phytophthora</taxon>
    </lineage>
</organism>
<gene>
    <name evidence="1" type="ORF">PC117_g24444</name>
</gene>